<evidence type="ECO:0008006" key="3">
    <source>
        <dbReference type="Google" id="ProtNLM"/>
    </source>
</evidence>
<evidence type="ECO:0000313" key="1">
    <source>
        <dbReference type="EMBL" id="GAY63583.1"/>
    </source>
</evidence>
<protein>
    <recommendedName>
        <fullName evidence="3">DUF1985 domain-containing protein</fullName>
    </recommendedName>
</protein>
<dbReference type="Proteomes" id="UP000236630">
    <property type="component" value="Unassembled WGS sequence"/>
</dbReference>
<keyword evidence="2" id="KW-1185">Reference proteome</keyword>
<gene>
    <name evidence="1" type="ORF">CUMW_226780</name>
</gene>
<dbReference type="PANTHER" id="PTHR48450:SF1">
    <property type="entry name" value="DUF1985 DOMAIN-CONTAINING PROTEIN"/>
    <property type="match status" value="1"/>
</dbReference>
<reference evidence="1 2" key="1">
    <citation type="journal article" date="2017" name="Front. Genet.">
        <title>Draft sequencing of the heterozygous diploid genome of Satsuma (Citrus unshiu Marc.) using a hybrid assembly approach.</title>
        <authorList>
            <person name="Shimizu T."/>
            <person name="Tanizawa Y."/>
            <person name="Mochizuki T."/>
            <person name="Nagasaki H."/>
            <person name="Yoshioka T."/>
            <person name="Toyoda A."/>
            <person name="Fujiyama A."/>
            <person name="Kaminuma E."/>
            <person name="Nakamura Y."/>
        </authorList>
    </citation>
    <scope>NUCLEOTIDE SEQUENCE [LARGE SCALE GENOMIC DNA]</scope>
    <source>
        <strain evidence="2">cv. Miyagawa wase</strain>
    </source>
</reference>
<sequence length="364" mass="41263">MNLDFKTMDDTDALKIAMFYFVDRVLNERKDHCQINFNLLNEVDDINHFRSCPWGRLSWETIYESIDNALNGEANKFKRASAENSMHRIEKYNFYGFTSAVHNDTIFQTLKPDANERATNYWKSVEDYVPYLPSWVRNHQPSIKAPSITGTKEADHDTMSQIGLQLSPVEDDCAADDHYKSAHDSDDRNEPKARTKFHNDYFAQRLDKIESSIHELRSELQVGHSSISELKSELQAERRDAQQYREAVMGFMASFGAGSLKGAYGDSPFGPSYTAPDGYGPNVDAGYGTHTDAGNDDEHTPMSLYSLYGDISGDNVQIFTEAPPGVSKFGRPYKPSYIFGSPYFIPPFKRVRNVRPLPALNITD</sequence>
<dbReference type="PANTHER" id="PTHR48450">
    <property type="entry name" value="DUF1985 DOMAIN-CONTAINING PROTEIN"/>
    <property type="match status" value="1"/>
</dbReference>
<dbReference type="EMBL" id="BDQV01000359">
    <property type="protein sequence ID" value="GAY63583.1"/>
    <property type="molecule type" value="Genomic_DNA"/>
</dbReference>
<proteinExistence type="predicted"/>
<evidence type="ECO:0000313" key="2">
    <source>
        <dbReference type="Proteomes" id="UP000236630"/>
    </source>
</evidence>
<dbReference type="AlphaFoldDB" id="A0A2H5QG74"/>
<accession>A0A2H5QG74</accession>
<organism evidence="1 2">
    <name type="scientific">Citrus unshiu</name>
    <name type="common">Satsuma mandarin</name>
    <name type="synonym">Citrus nobilis var. unshiu</name>
    <dbReference type="NCBI Taxonomy" id="55188"/>
    <lineage>
        <taxon>Eukaryota</taxon>
        <taxon>Viridiplantae</taxon>
        <taxon>Streptophyta</taxon>
        <taxon>Embryophyta</taxon>
        <taxon>Tracheophyta</taxon>
        <taxon>Spermatophyta</taxon>
        <taxon>Magnoliopsida</taxon>
        <taxon>eudicotyledons</taxon>
        <taxon>Gunneridae</taxon>
        <taxon>Pentapetalae</taxon>
        <taxon>rosids</taxon>
        <taxon>malvids</taxon>
        <taxon>Sapindales</taxon>
        <taxon>Rutaceae</taxon>
        <taxon>Aurantioideae</taxon>
        <taxon>Citrus</taxon>
    </lineage>
</organism>
<name>A0A2H5QG74_CITUN</name>
<comment type="caution">
    <text evidence="1">The sequence shown here is derived from an EMBL/GenBank/DDBJ whole genome shotgun (WGS) entry which is preliminary data.</text>
</comment>